<evidence type="ECO:0008006" key="6">
    <source>
        <dbReference type="Google" id="ProtNLM"/>
    </source>
</evidence>
<dbReference type="Pfam" id="PF04336">
    <property type="entry name" value="ACP_PD"/>
    <property type="match status" value="1"/>
</dbReference>
<organism evidence="4 5">
    <name type="scientific">Pontibacter korlensis</name>
    <dbReference type="NCBI Taxonomy" id="400092"/>
    <lineage>
        <taxon>Bacteria</taxon>
        <taxon>Pseudomonadati</taxon>
        <taxon>Bacteroidota</taxon>
        <taxon>Cytophagia</taxon>
        <taxon>Cytophagales</taxon>
        <taxon>Hymenobacteraceae</taxon>
        <taxon>Pontibacter</taxon>
    </lineage>
</organism>
<dbReference type="Proteomes" id="UP000033109">
    <property type="component" value="Chromosome"/>
</dbReference>
<dbReference type="PATRIC" id="fig|400092.3.peg.4077"/>
<keyword evidence="3" id="KW-0443">Lipid metabolism</keyword>
<dbReference type="PANTHER" id="PTHR38764">
    <property type="entry name" value="ACYL CARRIER PROTEIN PHOSPHODIESTERASE"/>
    <property type="match status" value="1"/>
</dbReference>
<evidence type="ECO:0000256" key="1">
    <source>
        <dbReference type="ARBA" id="ARBA00022516"/>
    </source>
</evidence>
<dbReference type="AlphaFoldDB" id="A0A0E3ZKD3"/>
<dbReference type="RefSeq" id="WP_046314646.1">
    <property type="nucleotide sequence ID" value="NZ_CBCSCY010000008.1"/>
</dbReference>
<dbReference type="OrthoDB" id="8442777at2"/>
<dbReference type="STRING" id="400092.PKOR_18620"/>
<dbReference type="HOGENOM" id="CLU_099370_1_1_10"/>
<keyword evidence="1" id="KW-0444">Lipid biosynthesis</keyword>
<proteinExistence type="predicted"/>
<protein>
    <recommendedName>
        <fullName evidence="6">ACP phosphodiesterase</fullName>
    </recommendedName>
</protein>
<reference evidence="4 5" key="1">
    <citation type="journal article" date="2015" name="Sci. Rep.">
        <title>Unraveling adaptation of Pontibacter korlensis to radiation and infertility in desert through complete genome and comparative transcriptomic analysis.</title>
        <authorList>
            <person name="Dai J."/>
            <person name="Dai W."/>
            <person name="Qiu C."/>
            <person name="Yang Z."/>
            <person name="Zhang Y."/>
            <person name="Zhou M."/>
            <person name="Zhang L."/>
            <person name="Fang C."/>
            <person name="Gao Q."/>
            <person name="Yang Q."/>
            <person name="Li X."/>
            <person name="Wang Z."/>
            <person name="Wang Z."/>
            <person name="Jia Z."/>
            <person name="Chen X."/>
        </authorList>
    </citation>
    <scope>NUCLEOTIDE SEQUENCE [LARGE SCALE GENOMIC DNA]</scope>
    <source>
        <strain evidence="4 5">X14-1T</strain>
    </source>
</reference>
<dbReference type="PANTHER" id="PTHR38764:SF1">
    <property type="entry name" value="ACYL CARRIER PROTEIN PHOSPHODIESTERASE"/>
    <property type="match status" value="1"/>
</dbReference>
<evidence type="ECO:0000313" key="5">
    <source>
        <dbReference type="Proteomes" id="UP000033109"/>
    </source>
</evidence>
<accession>A0A0E3ZKD3</accession>
<keyword evidence="2" id="KW-0378">Hydrolase</keyword>
<name>A0A0E3ZKD3_9BACT</name>
<dbReference type="GO" id="GO:0008770">
    <property type="term" value="F:[acyl-carrier-protein] phosphodiesterase activity"/>
    <property type="evidence" value="ECO:0007669"/>
    <property type="project" value="InterPro"/>
</dbReference>
<gene>
    <name evidence="4" type="ORF">PKOR_18620</name>
</gene>
<dbReference type="EMBL" id="CP009621">
    <property type="protein sequence ID" value="AKD05814.1"/>
    <property type="molecule type" value="Genomic_DNA"/>
</dbReference>
<keyword evidence="5" id="KW-1185">Reference proteome</keyword>
<dbReference type="GO" id="GO:0006633">
    <property type="term" value="P:fatty acid biosynthetic process"/>
    <property type="evidence" value="ECO:0007669"/>
    <property type="project" value="InterPro"/>
</dbReference>
<dbReference type="KEGG" id="pko:PKOR_18620"/>
<evidence type="ECO:0000313" key="4">
    <source>
        <dbReference type="EMBL" id="AKD05814.1"/>
    </source>
</evidence>
<dbReference type="InterPro" id="IPR007431">
    <property type="entry name" value="ACP_PD"/>
</dbReference>
<evidence type="ECO:0000256" key="3">
    <source>
        <dbReference type="ARBA" id="ARBA00023098"/>
    </source>
</evidence>
<sequence>MNYLAHIYLSGTDTELLLGNFIADAVKGRQAELYAPGIAKGIRLHRLIDTYTDTHPIVAETKARLRPKYKKFSPVVADMYFDHFLARNFSKYGNVPLPDFVQQSYTLIQQHYHLLPERMQHLFTYMQRQNWLESYAEIEGIAQALKGISRRASFVSGMETAAEELVEQYELYKADFEVFFPELEKYVQDVKNHL</sequence>
<evidence type="ECO:0000256" key="2">
    <source>
        <dbReference type="ARBA" id="ARBA00022801"/>
    </source>
</evidence>
<dbReference type="PIRSF" id="PIRSF011489">
    <property type="entry name" value="DUF479"/>
    <property type="match status" value="1"/>
</dbReference>